<evidence type="ECO:0000313" key="3">
    <source>
        <dbReference type="EMBL" id="NJP67239.1"/>
    </source>
</evidence>
<feature type="domain" description="Roadblock/LAMTOR2" evidence="2">
    <location>
        <begin position="20"/>
        <end position="151"/>
    </location>
</feature>
<dbReference type="Proteomes" id="UP000746503">
    <property type="component" value="Unassembled WGS sequence"/>
</dbReference>
<dbReference type="PANTHER" id="PTHR36222">
    <property type="entry name" value="SERINE PROTEASE INHIBITOR RV3364C"/>
    <property type="match status" value="1"/>
</dbReference>
<gene>
    <name evidence="3" type="ORF">HCJ92_13250</name>
</gene>
<sequence length="197" mass="19654">MIEYSEAPTSDDCEGLRGLRWLLTRLLEEVPGLRSVAVVSADGLSLLSSEPGPEEPGAAGGGAVGADAGATAGEPAAGDAEEPVTGPRGKVRGPRGAAADLATVVSGLAALTGGAAELMEAGAVKQTMVTMAGGSLLVMAISDGSLLGVHTDTETDPGLVAYHMGLFVGRAGHLLTPELRARLRQRAGHPAEAAPCP</sequence>
<accession>A0ABX1AJD2</accession>
<dbReference type="Pfam" id="PF03259">
    <property type="entry name" value="Robl_LC7"/>
    <property type="match status" value="1"/>
</dbReference>
<feature type="compositionally biased region" description="Low complexity" evidence="1">
    <location>
        <begin position="65"/>
        <end position="78"/>
    </location>
</feature>
<protein>
    <submittedName>
        <fullName evidence="3">Roadblock/LC7 domain-containing protein</fullName>
    </submittedName>
</protein>
<comment type="caution">
    <text evidence="3">The sequence shown here is derived from an EMBL/GenBank/DDBJ whole genome shotgun (WGS) entry which is preliminary data.</text>
</comment>
<dbReference type="InterPro" id="IPR053141">
    <property type="entry name" value="Mycobact_SerProt_Inhib_Rv3364c"/>
</dbReference>
<dbReference type="RefSeq" id="WP_167933768.1">
    <property type="nucleotide sequence ID" value="NZ_JAAVJB010000095.1"/>
</dbReference>
<organism evidence="3 4">
    <name type="scientific">Streptomyces spiramenti</name>
    <dbReference type="NCBI Taxonomy" id="2720606"/>
    <lineage>
        <taxon>Bacteria</taxon>
        <taxon>Bacillati</taxon>
        <taxon>Actinomycetota</taxon>
        <taxon>Actinomycetes</taxon>
        <taxon>Kitasatosporales</taxon>
        <taxon>Streptomycetaceae</taxon>
        <taxon>Streptomyces</taxon>
    </lineage>
</organism>
<proteinExistence type="predicted"/>
<reference evidence="3 4" key="1">
    <citation type="submission" date="2020-03" db="EMBL/GenBank/DDBJ databases">
        <title>Draft genome of Streptomyces sp. ventii, isolated from the Axial Seamount in the Pacific Ocean, and resequencing of the two type strains Streptomyces lonarensis strain NCL 716 and Streptomyces bohaiensis strain 11A07.</title>
        <authorList>
            <person name="Loughran R.M."/>
            <person name="Pfannmuller K.M."/>
            <person name="Wasson B.J."/>
            <person name="Deadmond M.C."/>
            <person name="Paddock B.E."/>
            <person name="Koyack M.J."/>
            <person name="Gallegos D.A."/>
            <person name="Mitchell E.A."/>
            <person name="Ushijima B."/>
            <person name="Saw J.H."/>
            <person name="Mcphail K.L."/>
            <person name="Videau P."/>
        </authorList>
    </citation>
    <scope>NUCLEOTIDE SEQUENCE [LARGE SCALE GENOMIC DNA]</scope>
    <source>
        <strain evidence="4">5675061</strain>
    </source>
</reference>
<dbReference type="EMBL" id="JAAVJB010000095">
    <property type="protein sequence ID" value="NJP67239.1"/>
    <property type="molecule type" value="Genomic_DNA"/>
</dbReference>
<dbReference type="SMART" id="SM00960">
    <property type="entry name" value="Robl_LC7"/>
    <property type="match status" value="1"/>
</dbReference>
<feature type="compositionally biased region" description="Low complexity" evidence="1">
    <location>
        <begin position="47"/>
        <end position="57"/>
    </location>
</feature>
<dbReference type="Gene3D" id="3.30.450.30">
    <property type="entry name" value="Dynein light chain 2a, cytoplasmic"/>
    <property type="match status" value="1"/>
</dbReference>
<evidence type="ECO:0000256" key="1">
    <source>
        <dbReference type="SAM" id="MobiDB-lite"/>
    </source>
</evidence>
<dbReference type="PANTHER" id="PTHR36222:SF1">
    <property type="entry name" value="SERINE PROTEASE INHIBITOR RV3364C"/>
    <property type="match status" value="1"/>
</dbReference>
<evidence type="ECO:0000259" key="2">
    <source>
        <dbReference type="SMART" id="SM00960"/>
    </source>
</evidence>
<name>A0ABX1AJD2_9ACTN</name>
<feature type="region of interest" description="Disordered" evidence="1">
    <location>
        <begin position="47"/>
        <end position="93"/>
    </location>
</feature>
<keyword evidence="4" id="KW-1185">Reference proteome</keyword>
<dbReference type="SUPFAM" id="SSF103196">
    <property type="entry name" value="Roadblock/LC7 domain"/>
    <property type="match status" value="2"/>
</dbReference>
<evidence type="ECO:0000313" key="4">
    <source>
        <dbReference type="Proteomes" id="UP000746503"/>
    </source>
</evidence>
<dbReference type="InterPro" id="IPR004942">
    <property type="entry name" value="Roadblock/LAMTOR2_dom"/>
</dbReference>